<dbReference type="PANTHER" id="PTHR42852:SF6">
    <property type="entry name" value="THIOL:DISULFIDE INTERCHANGE PROTEIN DSBE"/>
    <property type="match status" value="1"/>
</dbReference>
<dbReference type="Pfam" id="PF00578">
    <property type="entry name" value="AhpC-TSA"/>
    <property type="match status" value="1"/>
</dbReference>
<organism evidence="6 7">
    <name type="scientific">Flavisolibacter tropicus</name>
    <dbReference type="NCBI Taxonomy" id="1492898"/>
    <lineage>
        <taxon>Bacteria</taxon>
        <taxon>Pseudomonadati</taxon>
        <taxon>Bacteroidota</taxon>
        <taxon>Chitinophagia</taxon>
        <taxon>Chitinophagales</taxon>
        <taxon>Chitinophagaceae</taxon>
        <taxon>Flavisolibacter</taxon>
    </lineage>
</organism>
<evidence type="ECO:0000313" key="7">
    <source>
        <dbReference type="Proteomes" id="UP000077177"/>
    </source>
</evidence>
<reference evidence="7" key="1">
    <citation type="submission" date="2015-01" db="EMBL/GenBank/DDBJ databases">
        <title>Flavisolibacter sp./LCS9/ whole genome sequencing.</title>
        <authorList>
            <person name="Kim M.K."/>
            <person name="Srinivasan S."/>
            <person name="Lee J.-J."/>
        </authorList>
    </citation>
    <scope>NUCLEOTIDE SEQUENCE [LARGE SCALE GENOMIC DNA]</scope>
    <source>
        <strain evidence="7">LCS9</strain>
    </source>
</reference>
<dbReference type="GO" id="GO:0030313">
    <property type="term" value="C:cell envelope"/>
    <property type="evidence" value="ECO:0007669"/>
    <property type="project" value="UniProtKB-SubCell"/>
</dbReference>
<keyword evidence="4" id="KW-0676">Redox-active center</keyword>
<dbReference type="PANTHER" id="PTHR42852">
    <property type="entry name" value="THIOL:DISULFIDE INTERCHANGE PROTEIN DSBE"/>
    <property type="match status" value="1"/>
</dbReference>
<evidence type="ECO:0000256" key="3">
    <source>
        <dbReference type="ARBA" id="ARBA00023157"/>
    </source>
</evidence>
<feature type="domain" description="Thioredoxin" evidence="5">
    <location>
        <begin position="254"/>
        <end position="392"/>
    </location>
</feature>
<dbReference type="OrthoDB" id="750178at2"/>
<dbReference type="InterPro" id="IPR050553">
    <property type="entry name" value="Thioredoxin_ResA/DsbE_sf"/>
</dbReference>
<dbReference type="RefSeq" id="WP_066406498.1">
    <property type="nucleotide sequence ID" value="NZ_CP011390.1"/>
</dbReference>
<dbReference type="Pfam" id="PF14289">
    <property type="entry name" value="DUF4369"/>
    <property type="match status" value="1"/>
</dbReference>
<dbReference type="GO" id="GO:0016209">
    <property type="term" value="F:antioxidant activity"/>
    <property type="evidence" value="ECO:0007669"/>
    <property type="project" value="InterPro"/>
</dbReference>
<dbReference type="InterPro" id="IPR025380">
    <property type="entry name" value="DUF4369"/>
</dbReference>
<proteinExistence type="predicted"/>
<keyword evidence="3" id="KW-1015">Disulfide bond</keyword>
<dbReference type="STRING" id="1492898.SY85_18815"/>
<protein>
    <recommendedName>
        <fullName evidence="5">Thioredoxin domain-containing protein</fullName>
    </recommendedName>
</protein>
<name>A0A172TZD5_9BACT</name>
<evidence type="ECO:0000256" key="2">
    <source>
        <dbReference type="ARBA" id="ARBA00022748"/>
    </source>
</evidence>
<evidence type="ECO:0000313" key="6">
    <source>
        <dbReference type="EMBL" id="ANE52234.1"/>
    </source>
</evidence>
<dbReference type="InterPro" id="IPR036249">
    <property type="entry name" value="Thioredoxin-like_sf"/>
</dbReference>
<gene>
    <name evidence="6" type="ORF">SY85_18815</name>
</gene>
<dbReference type="Proteomes" id="UP000077177">
    <property type="component" value="Chromosome"/>
</dbReference>
<evidence type="ECO:0000259" key="5">
    <source>
        <dbReference type="PROSITE" id="PS51352"/>
    </source>
</evidence>
<dbReference type="InterPro" id="IPR013766">
    <property type="entry name" value="Thioredoxin_domain"/>
</dbReference>
<dbReference type="AlphaFoldDB" id="A0A172TZD5"/>
<dbReference type="PROSITE" id="PS51352">
    <property type="entry name" value="THIOREDOXIN_2"/>
    <property type="match status" value="1"/>
</dbReference>
<dbReference type="GO" id="GO:0017004">
    <property type="term" value="P:cytochrome complex assembly"/>
    <property type="evidence" value="ECO:0007669"/>
    <property type="project" value="UniProtKB-KW"/>
</dbReference>
<dbReference type="PATRIC" id="fig|1492898.3.peg.4094"/>
<dbReference type="EMBL" id="CP011390">
    <property type="protein sequence ID" value="ANE52234.1"/>
    <property type="molecule type" value="Genomic_DNA"/>
</dbReference>
<dbReference type="SUPFAM" id="SSF52833">
    <property type="entry name" value="Thioredoxin-like"/>
    <property type="match status" value="1"/>
</dbReference>
<dbReference type="KEGG" id="fla:SY85_18815"/>
<accession>A0A172TZD5</accession>
<dbReference type="CDD" id="cd02966">
    <property type="entry name" value="TlpA_like_family"/>
    <property type="match status" value="1"/>
</dbReference>
<evidence type="ECO:0000256" key="4">
    <source>
        <dbReference type="ARBA" id="ARBA00023284"/>
    </source>
</evidence>
<dbReference type="InterPro" id="IPR000866">
    <property type="entry name" value="AhpC/TSA"/>
</dbReference>
<evidence type="ECO:0000256" key="1">
    <source>
        <dbReference type="ARBA" id="ARBA00004196"/>
    </source>
</evidence>
<reference evidence="6 7" key="2">
    <citation type="journal article" date="2016" name="Int. J. Syst. Evol. Microbiol.">
        <title>Flavisolibacter tropicus sp. nov., isolated from tropical soil.</title>
        <authorList>
            <person name="Lee J.J."/>
            <person name="Kang M.S."/>
            <person name="Kim G.S."/>
            <person name="Lee C.S."/>
            <person name="Lim S."/>
            <person name="Lee J."/>
            <person name="Roh S.H."/>
            <person name="Kang H."/>
            <person name="Ha J.M."/>
            <person name="Bae S."/>
            <person name="Jung H.Y."/>
            <person name="Kim M.K."/>
        </authorList>
    </citation>
    <scope>NUCLEOTIDE SEQUENCE [LARGE SCALE GENOMIC DNA]</scope>
    <source>
        <strain evidence="6 7">LCS9</strain>
    </source>
</reference>
<dbReference type="PROSITE" id="PS51257">
    <property type="entry name" value="PROKAR_LIPOPROTEIN"/>
    <property type="match status" value="1"/>
</dbReference>
<dbReference type="GO" id="GO:0016491">
    <property type="term" value="F:oxidoreductase activity"/>
    <property type="evidence" value="ECO:0007669"/>
    <property type="project" value="InterPro"/>
</dbReference>
<comment type="subcellular location">
    <subcellularLocation>
        <location evidence="1">Cell envelope</location>
    </subcellularLocation>
</comment>
<keyword evidence="7" id="KW-1185">Reference proteome</keyword>
<dbReference type="Gene3D" id="3.40.30.10">
    <property type="entry name" value="Glutaredoxin"/>
    <property type="match status" value="1"/>
</dbReference>
<keyword evidence="2" id="KW-0201">Cytochrome c-type biogenesis</keyword>
<sequence length="392" mass="42468">MHNPNKWLGLFSVVLFIGCSEKSGDNFTVKGTIKNAHADVIFLEEASIGSMQPIIVDSAKIGKDGSFTLQTNAKEENLYVLRLTQQVNPVATVINDASTVTVTADVANVQQPYAVNGSPASQALVDFISKSNTQLSSIYSMSVQLDSLSHQKNADSIINVAGAQKKAAVTAYKNFVDDVLNKSNSPSLSVFVLGSYQSYASNAGLGLEPFSPAQTADVINKTASKFPTHTGLASIRNTMQQSQAQQSAVAAGGSLLNKPAPDFTLSDVNGTPVSLSSFKGKYVLVDFWASWCKPCRMENPNVVRAYQQFKNKNFTVLGVSLDKEKNAWTSAIKNDDLTWTHVSDLKYWDSMVVPMYNIEGIPFNVLLDPNGIVIAENLRGEELVQKLAEVVK</sequence>